<dbReference type="GeneID" id="54301788"/>
<gene>
    <name evidence="2" type="ORF">K452DRAFT_320126</name>
</gene>
<dbReference type="Proteomes" id="UP000799438">
    <property type="component" value="Unassembled WGS sequence"/>
</dbReference>
<accession>A0A6A6B7M3</accession>
<dbReference type="AlphaFoldDB" id="A0A6A6B7M3"/>
<keyword evidence="3" id="KW-1185">Reference proteome</keyword>
<dbReference type="OrthoDB" id="5400400at2759"/>
<evidence type="ECO:0000313" key="2">
    <source>
        <dbReference type="EMBL" id="KAF2140060.1"/>
    </source>
</evidence>
<feature type="signal peptide" evidence="1">
    <location>
        <begin position="1"/>
        <end position="20"/>
    </location>
</feature>
<dbReference type="EMBL" id="ML995491">
    <property type="protein sequence ID" value="KAF2140060.1"/>
    <property type="molecule type" value="Genomic_DNA"/>
</dbReference>
<reference evidence="2" key="1">
    <citation type="journal article" date="2020" name="Stud. Mycol.">
        <title>101 Dothideomycetes genomes: a test case for predicting lifestyles and emergence of pathogens.</title>
        <authorList>
            <person name="Haridas S."/>
            <person name="Albert R."/>
            <person name="Binder M."/>
            <person name="Bloem J."/>
            <person name="Labutti K."/>
            <person name="Salamov A."/>
            <person name="Andreopoulos B."/>
            <person name="Baker S."/>
            <person name="Barry K."/>
            <person name="Bills G."/>
            <person name="Bluhm B."/>
            <person name="Cannon C."/>
            <person name="Castanera R."/>
            <person name="Culley D."/>
            <person name="Daum C."/>
            <person name="Ezra D."/>
            <person name="Gonzalez J."/>
            <person name="Henrissat B."/>
            <person name="Kuo A."/>
            <person name="Liang C."/>
            <person name="Lipzen A."/>
            <person name="Lutzoni F."/>
            <person name="Magnuson J."/>
            <person name="Mondo S."/>
            <person name="Nolan M."/>
            <person name="Ohm R."/>
            <person name="Pangilinan J."/>
            <person name="Park H.-J."/>
            <person name="Ramirez L."/>
            <person name="Alfaro M."/>
            <person name="Sun H."/>
            <person name="Tritt A."/>
            <person name="Yoshinaga Y."/>
            <person name="Zwiers L.-H."/>
            <person name="Turgeon B."/>
            <person name="Goodwin S."/>
            <person name="Spatafora J."/>
            <person name="Crous P."/>
            <person name="Grigoriev I."/>
        </authorList>
    </citation>
    <scope>NUCLEOTIDE SEQUENCE</scope>
    <source>
        <strain evidence="2">CBS 121167</strain>
    </source>
</reference>
<sequence>MKASFFSVFALGSLFLGAFAAPAPAVEVAQVEKRQADLGQVFQIVDGLYTNIQTYTGTINETTSGLGSDASAQNNPDAVATLKKAIQGITQEIKAATRKVTQLPSAAGGGGLLGVLKREDAGALAGLVSNLLLELSGALEGVVSTLGLDSLLGLLNPLTTALSGLLLGLDKVVDQVLNLVKGLLDGLLGGAGNGLAGGLTGGLSSALSGGLPGVLSGLAL</sequence>
<evidence type="ECO:0008006" key="4">
    <source>
        <dbReference type="Google" id="ProtNLM"/>
    </source>
</evidence>
<organism evidence="2 3">
    <name type="scientific">Aplosporella prunicola CBS 121167</name>
    <dbReference type="NCBI Taxonomy" id="1176127"/>
    <lineage>
        <taxon>Eukaryota</taxon>
        <taxon>Fungi</taxon>
        <taxon>Dikarya</taxon>
        <taxon>Ascomycota</taxon>
        <taxon>Pezizomycotina</taxon>
        <taxon>Dothideomycetes</taxon>
        <taxon>Dothideomycetes incertae sedis</taxon>
        <taxon>Botryosphaeriales</taxon>
        <taxon>Aplosporellaceae</taxon>
        <taxon>Aplosporella</taxon>
    </lineage>
</organism>
<evidence type="ECO:0000313" key="3">
    <source>
        <dbReference type="Proteomes" id="UP000799438"/>
    </source>
</evidence>
<feature type="chain" id="PRO_5025478387" description="Cell wall protein" evidence="1">
    <location>
        <begin position="21"/>
        <end position="220"/>
    </location>
</feature>
<evidence type="ECO:0000256" key="1">
    <source>
        <dbReference type="SAM" id="SignalP"/>
    </source>
</evidence>
<proteinExistence type="predicted"/>
<protein>
    <recommendedName>
        <fullName evidence="4">Cell wall protein</fullName>
    </recommendedName>
</protein>
<name>A0A6A6B7M3_9PEZI</name>
<dbReference type="RefSeq" id="XP_033395773.1">
    <property type="nucleotide sequence ID" value="XM_033544292.1"/>
</dbReference>
<keyword evidence="1" id="KW-0732">Signal</keyword>